<dbReference type="InterPro" id="IPR045339">
    <property type="entry name" value="DUF6534"/>
</dbReference>
<proteinExistence type="predicted"/>
<feature type="region of interest" description="Disordered" evidence="1">
    <location>
        <begin position="1"/>
        <end position="30"/>
    </location>
</feature>
<feature type="transmembrane region" description="Helical" evidence="2">
    <location>
        <begin position="328"/>
        <end position="350"/>
    </location>
</feature>
<feature type="transmembrane region" description="Helical" evidence="2">
    <location>
        <begin position="100"/>
        <end position="122"/>
    </location>
</feature>
<dbReference type="STRING" id="1353009.A0A1Y2IUW6"/>
<dbReference type="Pfam" id="PF20152">
    <property type="entry name" value="DUF6534"/>
    <property type="match status" value="1"/>
</dbReference>
<protein>
    <recommendedName>
        <fullName evidence="3">DUF6534 domain-containing protein</fullName>
    </recommendedName>
</protein>
<dbReference type="PANTHER" id="PTHR40465">
    <property type="entry name" value="CHROMOSOME 1, WHOLE GENOME SHOTGUN SEQUENCE"/>
    <property type="match status" value="1"/>
</dbReference>
<dbReference type="EMBL" id="KZ084095">
    <property type="protein sequence ID" value="OSD04887.1"/>
    <property type="molecule type" value="Genomic_DNA"/>
</dbReference>
<evidence type="ECO:0000313" key="4">
    <source>
        <dbReference type="EMBL" id="OSD04887.1"/>
    </source>
</evidence>
<keyword evidence="2" id="KW-1133">Transmembrane helix</keyword>
<organism evidence="4 5">
    <name type="scientific">Trametes coccinea (strain BRFM310)</name>
    <name type="common">Pycnoporus coccineus</name>
    <dbReference type="NCBI Taxonomy" id="1353009"/>
    <lineage>
        <taxon>Eukaryota</taxon>
        <taxon>Fungi</taxon>
        <taxon>Dikarya</taxon>
        <taxon>Basidiomycota</taxon>
        <taxon>Agaricomycotina</taxon>
        <taxon>Agaricomycetes</taxon>
        <taxon>Polyporales</taxon>
        <taxon>Polyporaceae</taxon>
        <taxon>Trametes</taxon>
    </lineage>
</organism>
<evidence type="ECO:0000313" key="5">
    <source>
        <dbReference type="Proteomes" id="UP000193067"/>
    </source>
</evidence>
<feature type="transmembrane region" description="Helical" evidence="2">
    <location>
        <begin position="258"/>
        <end position="282"/>
    </location>
</feature>
<feature type="transmembrane region" description="Helical" evidence="2">
    <location>
        <begin position="217"/>
        <end position="238"/>
    </location>
</feature>
<dbReference type="Proteomes" id="UP000193067">
    <property type="component" value="Unassembled WGS sequence"/>
</dbReference>
<dbReference type="OrthoDB" id="2801343at2759"/>
<evidence type="ECO:0000256" key="1">
    <source>
        <dbReference type="SAM" id="MobiDB-lite"/>
    </source>
</evidence>
<reference evidence="4 5" key="1">
    <citation type="journal article" date="2015" name="Biotechnol. Biofuels">
        <title>Enhanced degradation of softwood versus hardwood by the white-rot fungus Pycnoporus coccineus.</title>
        <authorList>
            <person name="Couturier M."/>
            <person name="Navarro D."/>
            <person name="Chevret D."/>
            <person name="Henrissat B."/>
            <person name="Piumi F."/>
            <person name="Ruiz-Duenas F.J."/>
            <person name="Martinez A.T."/>
            <person name="Grigoriev I.V."/>
            <person name="Riley R."/>
            <person name="Lipzen A."/>
            <person name="Berrin J.G."/>
            <person name="Master E.R."/>
            <person name="Rosso M.N."/>
        </authorList>
    </citation>
    <scope>NUCLEOTIDE SEQUENCE [LARGE SCALE GENOMIC DNA]</scope>
    <source>
        <strain evidence="4 5">BRFM310</strain>
    </source>
</reference>
<feature type="transmembrane region" description="Helical" evidence="2">
    <location>
        <begin position="179"/>
        <end position="197"/>
    </location>
</feature>
<dbReference type="AlphaFoldDB" id="A0A1Y2IUW6"/>
<evidence type="ECO:0000259" key="3">
    <source>
        <dbReference type="Pfam" id="PF20152"/>
    </source>
</evidence>
<gene>
    <name evidence="4" type="ORF">PYCCODRAFT_1433231</name>
</gene>
<name>A0A1Y2IUW6_TRAC3</name>
<keyword evidence="2" id="KW-0472">Membrane</keyword>
<feature type="domain" description="DUF6534" evidence="3">
    <location>
        <begin position="268"/>
        <end position="352"/>
    </location>
</feature>
<feature type="transmembrane region" description="Helical" evidence="2">
    <location>
        <begin position="134"/>
        <end position="159"/>
    </location>
</feature>
<keyword evidence="5" id="KW-1185">Reference proteome</keyword>
<dbReference type="PANTHER" id="PTHR40465:SF1">
    <property type="entry name" value="DUF6534 DOMAIN-CONTAINING PROTEIN"/>
    <property type="match status" value="1"/>
</dbReference>
<sequence length="451" mass="49504">MANTASRSSLPDSPPRCFPTRSPERQTHVTHRAARRVIIPPAPYPHSPLCTTSTRLSDCHMSSTFSTSPANAAATSAGAGAAASAASVAAPFAEAEKMNLGAILLGCVIQNLFYGNCFFLAWSYFSKGRTKDPWWFHSVIAVAWIMTSLSVAIAVHGLYFFVIESMFNTNGATPWTVDFFLFVNSIVANLARSLYVYRISLLCRSLTYFRWRALSAVALMLAVLLCLVELAGSIDISVTLYTSDSAHRGQTGVRLEPIFYLIFATGLSADAILTAMMCLWLHSARTGFKRTDSIINIMIVYTIETGLFPSLVETGGMIAFIVNSTSQIFLAFYLQIGVLYLTSLLTSLGARRKIQQRIQQPITLNFSALHASSCNGTQTTNAGSSEPSEPLDVIQPVSLAMHAESRYSGARLRVLEEELMEKGVTPDIERPQEQLERDMLNYTHMSTLTSR</sequence>
<keyword evidence="2" id="KW-0812">Transmembrane</keyword>
<feature type="compositionally biased region" description="Polar residues" evidence="1">
    <location>
        <begin position="1"/>
        <end position="11"/>
    </location>
</feature>
<accession>A0A1Y2IUW6</accession>
<feature type="transmembrane region" description="Helical" evidence="2">
    <location>
        <begin position="294"/>
        <end position="322"/>
    </location>
</feature>
<evidence type="ECO:0000256" key="2">
    <source>
        <dbReference type="SAM" id="Phobius"/>
    </source>
</evidence>